<dbReference type="PANTHER" id="PTHR35596:SF1">
    <property type="entry name" value="MICROBIAL-TYPE PARG CATALYTIC DOMAIN-CONTAINING PROTEIN"/>
    <property type="match status" value="1"/>
</dbReference>
<dbReference type="SUPFAM" id="SSF52949">
    <property type="entry name" value="Macro domain-like"/>
    <property type="match status" value="1"/>
</dbReference>
<dbReference type="OrthoDB" id="9985428at2759"/>
<dbReference type="KEGG" id="sla:SERLADRAFT_476945"/>
<reference evidence="2" key="1">
    <citation type="submission" date="2011-04" db="EMBL/GenBank/DDBJ databases">
        <title>Evolution of plant cell wall degrading machinery underlies the functional diversity of forest fungi.</title>
        <authorList>
            <consortium name="US DOE Joint Genome Institute (JGI-PGF)"/>
            <person name="Eastwood D.C."/>
            <person name="Floudas D."/>
            <person name="Binder M."/>
            <person name="Majcherczyk A."/>
            <person name="Schneider P."/>
            <person name="Aerts A."/>
            <person name="Asiegbu F.O."/>
            <person name="Baker S.E."/>
            <person name="Barry K."/>
            <person name="Bendiksby M."/>
            <person name="Blumentritt M."/>
            <person name="Coutinho P.M."/>
            <person name="Cullen D."/>
            <person name="Cullen D."/>
            <person name="Gathman A."/>
            <person name="Goodell B."/>
            <person name="Henrissat B."/>
            <person name="Ihrmark K."/>
            <person name="Kauserud H."/>
            <person name="Kohler A."/>
            <person name="LaButti K."/>
            <person name="Lapidus A."/>
            <person name="Lavin J.L."/>
            <person name="Lee Y.-H."/>
            <person name="Lindquist E."/>
            <person name="Lilly W."/>
            <person name="Lucas S."/>
            <person name="Morin E."/>
            <person name="Murat C."/>
            <person name="Oguiza J.A."/>
            <person name="Park J."/>
            <person name="Pisabarro A.G."/>
            <person name="Riley R."/>
            <person name="Rosling A."/>
            <person name="Salamov A."/>
            <person name="Schmidt O."/>
            <person name="Schmutz J."/>
            <person name="Skrede I."/>
            <person name="Stenlid J."/>
            <person name="Wiebenga A."/>
            <person name="Xie X."/>
            <person name="Kues U."/>
            <person name="Hibbett D.S."/>
            <person name="Hoffmeister D."/>
            <person name="Hogberg N."/>
            <person name="Martin F."/>
            <person name="Grigoriev I.V."/>
            <person name="Watkinson S.C."/>
        </authorList>
    </citation>
    <scope>NUCLEOTIDE SEQUENCE</scope>
    <source>
        <strain evidence="2">S7.9</strain>
    </source>
</reference>
<accession>F8P837</accession>
<dbReference type="Proteomes" id="UP000008064">
    <property type="component" value="Unassembled WGS sequence"/>
</dbReference>
<dbReference type="InterPro" id="IPR012664">
    <property type="entry name" value="CHP02452"/>
</dbReference>
<dbReference type="Gene3D" id="3.40.220.10">
    <property type="entry name" value="Leucine Aminopeptidase, subunit E, domain 1"/>
    <property type="match status" value="1"/>
</dbReference>
<dbReference type="PANTHER" id="PTHR35596">
    <property type="entry name" value="DUF2263 DOMAIN-CONTAINING PROTEIN"/>
    <property type="match status" value="1"/>
</dbReference>
<evidence type="ECO:0000259" key="1">
    <source>
        <dbReference type="Pfam" id="PF10021"/>
    </source>
</evidence>
<dbReference type="EMBL" id="GL945440">
    <property type="protein sequence ID" value="EGO20595.1"/>
    <property type="molecule type" value="Genomic_DNA"/>
</dbReference>
<dbReference type="AlphaFoldDB" id="F8P837"/>
<evidence type="ECO:0000313" key="2">
    <source>
        <dbReference type="EMBL" id="EGO20595.1"/>
    </source>
</evidence>
<dbReference type="Pfam" id="PF10021">
    <property type="entry name" value="PARG_cat_microb"/>
    <property type="match status" value="1"/>
</dbReference>
<feature type="domain" description="Microbial-type PARG catalytic" evidence="1">
    <location>
        <begin position="83"/>
        <end position="191"/>
    </location>
</feature>
<dbReference type="NCBIfam" id="TIGR02452">
    <property type="entry name" value="TIGR02452 family protein"/>
    <property type="match status" value="1"/>
</dbReference>
<sequence length="321" mass="34451">MAPPLTIRAEIAKDTINSSAAIVAKTNGASLESVFVDAQLPQLPRLSSQGRTDPSSSFPIPSSLHLISPPLRDSVVFPAFPPTKVSVVNSDAFTVARGLIDSSFNTPSFVPTSLSSSPGEQAPFVRTAVLNLASDELPGGGWNCTLSCTQEEALCYSSTLFNTLKPSYYPWPNIGRGSVAGVLSPAVVVFRADLDSGLVPLEQSDWKLVQVLTVAGPCCPPLSEDRQKFASDSVLEDLRGKIKLIYRMAAWSGCWDLVLGALGCGAYRCPPRLVAEEMKAILLEPEFRGWFRHIVFAVYSSNRNGPGNFGVFKDALDGIDV</sequence>
<protein>
    <recommendedName>
        <fullName evidence="1">Microbial-type PARG catalytic domain-containing protein</fullName>
    </recommendedName>
</protein>
<dbReference type="RefSeq" id="XP_007322561.1">
    <property type="nucleotide sequence ID" value="XM_007322499.1"/>
</dbReference>
<dbReference type="InterPro" id="IPR019261">
    <property type="entry name" value="PARG_cat_microbial"/>
</dbReference>
<gene>
    <name evidence="2" type="ORF">SERLADRAFT_476945</name>
</gene>
<proteinExistence type="predicted"/>
<dbReference type="HOGENOM" id="CLU_024412_0_1_1"/>
<dbReference type="InterPro" id="IPR043472">
    <property type="entry name" value="Macro_dom-like"/>
</dbReference>
<name>F8P837_SERL9</name>
<organism>
    <name type="scientific">Serpula lacrymans var. lacrymans (strain S7.9)</name>
    <name type="common">Dry rot fungus</name>
    <dbReference type="NCBI Taxonomy" id="578457"/>
    <lineage>
        <taxon>Eukaryota</taxon>
        <taxon>Fungi</taxon>
        <taxon>Dikarya</taxon>
        <taxon>Basidiomycota</taxon>
        <taxon>Agaricomycotina</taxon>
        <taxon>Agaricomycetes</taxon>
        <taxon>Agaricomycetidae</taxon>
        <taxon>Boletales</taxon>
        <taxon>Coniophorineae</taxon>
        <taxon>Serpulaceae</taxon>
        <taxon>Serpula</taxon>
    </lineage>
</organism>
<dbReference type="GeneID" id="18820902"/>